<evidence type="ECO:0000256" key="11">
    <source>
        <dbReference type="SAM" id="MobiDB-lite"/>
    </source>
</evidence>
<dbReference type="InterPro" id="IPR022310">
    <property type="entry name" value="NAD/GMP_synthase"/>
</dbReference>
<feature type="active site" description="Nucleophile" evidence="9">
    <location>
        <position position="103"/>
    </location>
</feature>
<dbReference type="Pfam" id="PF00117">
    <property type="entry name" value="GATase"/>
    <property type="match status" value="1"/>
</dbReference>
<dbReference type="HAMAP" id="MF_00344">
    <property type="entry name" value="GMP_synthase"/>
    <property type="match status" value="1"/>
</dbReference>
<dbReference type="Pfam" id="PF00958">
    <property type="entry name" value="GMP_synt_C"/>
    <property type="match status" value="1"/>
</dbReference>
<dbReference type="AlphaFoldDB" id="A0A4Q7MA86"/>
<keyword evidence="7 9" id="KW-0067">ATP-binding</keyword>
<dbReference type="GO" id="GO:0003921">
    <property type="term" value="F:GMP synthase activity"/>
    <property type="evidence" value="ECO:0007669"/>
    <property type="project" value="InterPro"/>
</dbReference>
<feature type="region of interest" description="Disordered" evidence="11">
    <location>
        <begin position="1"/>
        <end position="22"/>
    </location>
</feature>
<dbReference type="OrthoDB" id="9802219at2"/>
<comment type="caution">
    <text evidence="13">The sequence shown here is derived from an EMBL/GenBank/DDBJ whole genome shotgun (WGS) entry which is preliminary data.</text>
</comment>
<proteinExistence type="inferred from homology"/>
<dbReference type="Pfam" id="PF02540">
    <property type="entry name" value="NAD_synthase"/>
    <property type="match status" value="1"/>
</dbReference>
<feature type="compositionally biased region" description="Low complexity" evidence="11">
    <location>
        <begin position="1"/>
        <end position="20"/>
    </location>
</feature>
<dbReference type="SUPFAM" id="SSF52317">
    <property type="entry name" value="Class I glutamine amidotransferase-like"/>
    <property type="match status" value="1"/>
</dbReference>
<comment type="function">
    <text evidence="1 9">Catalyzes the synthesis of GMP from XMP.</text>
</comment>
<comment type="pathway">
    <text evidence="2 9">Purine metabolism; GMP biosynthesis; GMP from XMP (L-Gln route): step 1/1.</text>
</comment>
<dbReference type="EMBL" id="SGWY01000003">
    <property type="protein sequence ID" value="RZS64197.1"/>
    <property type="molecule type" value="Genomic_DNA"/>
</dbReference>
<dbReference type="FunFam" id="3.30.300.10:FF:000002">
    <property type="entry name" value="GMP synthase [glutamine-hydrolyzing]"/>
    <property type="match status" value="1"/>
</dbReference>
<dbReference type="Proteomes" id="UP000293289">
    <property type="component" value="Unassembled WGS sequence"/>
</dbReference>
<protein>
    <recommendedName>
        <fullName evidence="9">GMP synthase [glutamine-hydrolyzing]</fullName>
        <ecNumber evidence="9">6.3.5.2</ecNumber>
    </recommendedName>
    <alternativeName>
        <fullName evidence="9">GMP synthetase</fullName>
    </alternativeName>
    <alternativeName>
        <fullName evidence="9">Glutamine amidotransferase</fullName>
    </alternativeName>
</protein>
<keyword evidence="5 9" id="KW-0332">GMP biosynthesis</keyword>
<evidence type="ECO:0000313" key="14">
    <source>
        <dbReference type="Proteomes" id="UP000293289"/>
    </source>
</evidence>
<dbReference type="FunFam" id="3.40.50.620:FF:000001">
    <property type="entry name" value="GMP synthase [glutamine-hydrolyzing]"/>
    <property type="match status" value="1"/>
</dbReference>
<dbReference type="InterPro" id="IPR001674">
    <property type="entry name" value="GMP_synth_C"/>
</dbReference>
<comment type="subunit">
    <text evidence="9">Homodimer.</text>
</comment>
<dbReference type="InterPro" id="IPR022955">
    <property type="entry name" value="GMP_synthase"/>
</dbReference>
<feature type="active site" evidence="9">
    <location>
        <position position="194"/>
    </location>
</feature>
<dbReference type="PROSITE" id="PS51553">
    <property type="entry name" value="GMPS_ATP_PPASE"/>
    <property type="match status" value="1"/>
</dbReference>
<name>A0A4Q7MA86_9MICO</name>
<keyword evidence="3 9" id="KW-0436">Ligase</keyword>
<dbReference type="InterPro" id="IPR004739">
    <property type="entry name" value="GMP_synth_GATase"/>
</dbReference>
<evidence type="ECO:0000256" key="1">
    <source>
        <dbReference type="ARBA" id="ARBA00002332"/>
    </source>
</evidence>
<dbReference type="InterPro" id="IPR017926">
    <property type="entry name" value="GATASE"/>
</dbReference>
<reference evidence="13 14" key="1">
    <citation type="submission" date="2019-02" db="EMBL/GenBank/DDBJ databases">
        <title>Genomic Encyclopedia of Type Strains, Phase IV (KMG-IV): sequencing the most valuable type-strain genomes for metagenomic binning, comparative biology and taxonomic classification.</title>
        <authorList>
            <person name="Goeker M."/>
        </authorList>
    </citation>
    <scope>NUCLEOTIDE SEQUENCE [LARGE SCALE GENOMIC DNA]</scope>
    <source>
        <strain evidence="13 14">DSM 43045</strain>
    </source>
</reference>
<gene>
    <name evidence="9" type="primary">guaA</name>
    <name evidence="13" type="ORF">EV187_2577</name>
</gene>
<organism evidence="13 14">
    <name type="scientific">Agromyces ramosus</name>
    <dbReference type="NCBI Taxonomy" id="33879"/>
    <lineage>
        <taxon>Bacteria</taxon>
        <taxon>Bacillati</taxon>
        <taxon>Actinomycetota</taxon>
        <taxon>Actinomycetes</taxon>
        <taxon>Micrococcales</taxon>
        <taxon>Microbacteriaceae</taxon>
        <taxon>Agromyces</taxon>
    </lineage>
</organism>
<dbReference type="PANTHER" id="PTHR11922:SF2">
    <property type="entry name" value="GMP SYNTHASE [GLUTAMINE-HYDROLYZING]"/>
    <property type="match status" value="1"/>
</dbReference>
<dbReference type="CDD" id="cd01997">
    <property type="entry name" value="GMP_synthase_C"/>
    <property type="match status" value="1"/>
</dbReference>
<feature type="active site" evidence="9">
    <location>
        <position position="192"/>
    </location>
</feature>
<dbReference type="GO" id="GO:0005829">
    <property type="term" value="C:cytosol"/>
    <property type="evidence" value="ECO:0007669"/>
    <property type="project" value="TreeGrafter"/>
</dbReference>
<evidence type="ECO:0000256" key="5">
    <source>
        <dbReference type="ARBA" id="ARBA00022749"/>
    </source>
</evidence>
<sequence length="543" mass="58438">MTDQPAAQATEQSTQQAADQGTEQRPVLVVDFGAQYAQLIARRVREASVYSEIVPHTITAEEVRAKDPVGIVLSGGPSSVYEPGAPSLDEGILRLGVPTLGICYGFQVMAQQLGGRVAHTGHREYGSTAVTARTDDDNALLAGQPESQTVWMSHGDSVAVAPEGFEVLASTATTPVAAFANDEQGFYGVQWHPEVKHSEFGQRVIENFLHRAAGIPADWNSGNVIAEQVARIREQVGSARVIAGLSGGVDSAVAAALVHEAVGDQLVCVFVDHGLLRKDERRQVEEDYVAATGIRLVTIDAVDTFLDALAGVSDPEEKRKIIGREFIRAFERAERDLVAEAAADGEPIRFLVQGTLYPDVVESGGGTGTANIKSHHNVGGLPEDLQFELVEPLRTLFKDEVRAIGRELGLPEAIVGRQPFPGPGLGIRIVGEVTADRLEILRDADAIARAELTAAGLDQEIWQCPVVLLADVRSVGVQGDGRTYGHPIVLRPVSSEDAMTADWTRLPYDVLARISNRITNEVREVNRVVLDVTSKPPGTIEWE</sequence>
<feature type="domain" description="GMPS ATP-PPase" evidence="12">
    <location>
        <begin position="219"/>
        <end position="417"/>
    </location>
</feature>
<evidence type="ECO:0000256" key="6">
    <source>
        <dbReference type="ARBA" id="ARBA00022755"/>
    </source>
</evidence>
<evidence type="ECO:0000259" key="12">
    <source>
        <dbReference type="PROSITE" id="PS51553"/>
    </source>
</evidence>
<keyword evidence="4 9" id="KW-0547">Nucleotide-binding</keyword>
<evidence type="ECO:0000256" key="2">
    <source>
        <dbReference type="ARBA" id="ARBA00005153"/>
    </source>
</evidence>
<keyword evidence="6 9" id="KW-0658">Purine biosynthesis</keyword>
<dbReference type="NCBIfam" id="NF000848">
    <property type="entry name" value="PRK00074.1"/>
    <property type="match status" value="1"/>
</dbReference>
<dbReference type="UniPathway" id="UPA00189">
    <property type="reaction ID" value="UER00296"/>
</dbReference>
<dbReference type="PANTHER" id="PTHR11922">
    <property type="entry name" value="GMP SYNTHASE-RELATED"/>
    <property type="match status" value="1"/>
</dbReference>
<dbReference type="SUPFAM" id="SSF52402">
    <property type="entry name" value="Adenine nucleotide alpha hydrolases-like"/>
    <property type="match status" value="1"/>
</dbReference>
<evidence type="ECO:0000313" key="13">
    <source>
        <dbReference type="EMBL" id="RZS64197.1"/>
    </source>
</evidence>
<comment type="catalytic activity">
    <reaction evidence="9">
        <text>XMP + L-glutamine + ATP + H2O = GMP + L-glutamate + AMP + diphosphate + 2 H(+)</text>
        <dbReference type="Rhea" id="RHEA:11680"/>
        <dbReference type="ChEBI" id="CHEBI:15377"/>
        <dbReference type="ChEBI" id="CHEBI:15378"/>
        <dbReference type="ChEBI" id="CHEBI:29985"/>
        <dbReference type="ChEBI" id="CHEBI:30616"/>
        <dbReference type="ChEBI" id="CHEBI:33019"/>
        <dbReference type="ChEBI" id="CHEBI:57464"/>
        <dbReference type="ChEBI" id="CHEBI:58115"/>
        <dbReference type="ChEBI" id="CHEBI:58359"/>
        <dbReference type="ChEBI" id="CHEBI:456215"/>
        <dbReference type="EC" id="6.3.5.2"/>
    </reaction>
</comment>
<feature type="binding site" evidence="10">
    <location>
        <begin position="246"/>
        <end position="252"/>
    </location>
    <ligand>
        <name>ATP</name>
        <dbReference type="ChEBI" id="CHEBI:30616"/>
    </ligand>
</feature>
<dbReference type="PRINTS" id="PR00099">
    <property type="entry name" value="CPSGATASE"/>
</dbReference>
<evidence type="ECO:0000256" key="3">
    <source>
        <dbReference type="ARBA" id="ARBA00022598"/>
    </source>
</evidence>
<dbReference type="PROSITE" id="PS51273">
    <property type="entry name" value="GATASE_TYPE_1"/>
    <property type="match status" value="1"/>
</dbReference>
<dbReference type="Gene3D" id="3.40.50.880">
    <property type="match status" value="1"/>
</dbReference>
<dbReference type="EC" id="6.3.5.2" evidence="9"/>
<evidence type="ECO:0000256" key="4">
    <source>
        <dbReference type="ARBA" id="ARBA00022741"/>
    </source>
</evidence>
<dbReference type="RefSeq" id="WP_130353467.1">
    <property type="nucleotide sequence ID" value="NZ_SGWY01000003.1"/>
</dbReference>
<dbReference type="InterPro" id="IPR014729">
    <property type="entry name" value="Rossmann-like_a/b/a_fold"/>
</dbReference>
<dbReference type="InterPro" id="IPR029062">
    <property type="entry name" value="Class_I_gatase-like"/>
</dbReference>
<dbReference type="PRINTS" id="PR00096">
    <property type="entry name" value="GATASE"/>
</dbReference>
<dbReference type="CDD" id="cd01742">
    <property type="entry name" value="GATase1_GMP_Synthase"/>
    <property type="match status" value="1"/>
</dbReference>
<evidence type="ECO:0000256" key="7">
    <source>
        <dbReference type="ARBA" id="ARBA00022840"/>
    </source>
</evidence>
<evidence type="ECO:0000256" key="9">
    <source>
        <dbReference type="HAMAP-Rule" id="MF_00344"/>
    </source>
</evidence>
<dbReference type="NCBIfam" id="TIGR00884">
    <property type="entry name" value="guaA_Cterm"/>
    <property type="match status" value="1"/>
</dbReference>
<keyword evidence="14" id="KW-1185">Reference proteome</keyword>
<evidence type="ECO:0000256" key="8">
    <source>
        <dbReference type="ARBA" id="ARBA00022962"/>
    </source>
</evidence>
<dbReference type="Gene3D" id="3.30.300.10">
    <property type="match status" value="1"/>
</dbReference>
<dbReference type="SUPFAM" id="SSF54810">
    <property type="entry name" value="GMP synthetase C-terminal dimerisation domain"/>
    <property type="match status" value="1"/>
</dbReference>
<dbReference type="NCBIfam" id="TIGR00888">
    <property type="entry name" value="guaA_Nterm"/>
    <property type="match status" value="1"/>
</dbReference>
<dbReference type="Gene3D" id="3.40.50.620">
    <property type="entry name" value="HUPs"/>
    <property type="match status" value="1"/>
</dbReference>
<dbReference type="InterPro" id="IPR025777">
    <property type="entry name" value="GMPS_ATP_PPase_dom"/>
</dbReference>
<keyword evidence="8 9" id="KW-0315">Glutamine amidotransferase</keyword>
<dbReference type="FunFam" id="3.40.50.880:FF:000001">
    <property type="entry name" value="GMP synthase [glutamine-hydrolyzing]"/>
    <property type="match status" value="1"/>
</dbReference>
<accession>A0A4Q7MA86</accession>
<dbReference type="GO" id="GO:0005524">
    <property type="term" value="F:ATP binding"/>
    <property type="evidence" value="ECO:0007669"/>
    <property type="project" value="UniProtKB-UniRule"/>
</dbReference>
<evidence type="ECO:0000256" key="10">
    <source>
        <dbReference type="PROSITE-ProRule" id="PRU00886"/>
    </source>
</evidence>